<evidence type="ECO:0000256" key="7">
    <source>
        <dbReference type="ARBA" id="ARBA00023303"/>
    </source>
</evidence>
<dbReference type="PROSITE" id="PS51202">
    <property type="entry name" value="RCK_C"/>
    <property type="match status" value="1"/>
</dbReference>
<dbReference type="Proteomes" id="UP000002026">
    <property type="component" value="Chromosome"/>
</dbReference>
<keyword evidence="7" id="KW-0407">Ion channel</keyword>
<keyword evidence="11" id="KW-1185">Reference proteome</keyword>
<dbReference type="InterPro" id="IPR036291">
    <property type="entry name" value="NAD(P)-bd_dom_sf"/>
</dbReference>
<dbReference type="HOGENOM" id="CLU_548461_0_0_11"/>
<keyword evidence="4 8" id="KW-1133">Transmembrane helix</keyword>
<feature type="domain" description="RCK C-terminal" evidence="9">
    <location>
        <begin position="281"/>
        <end position="366"/>
    </location>
</feature>
<dbReference type="Gene3D" id="3.30.70.1450">
    <property type="entry name" value="Regulator of K+ conductance, C-terminal domain"/>
    <property type="match status" value="1"/>
</dbReference>
<keyword evidence="6 8" id="KW-0472">Membrane</keyword>
<dbReference type="SUPFAM" id="SSF51735">
    <property type="entry name" value="NAD(P)-binding Rossmann-fold domains"/>
    <property type="match status" value="1"/>
</dbReference>
<dbReference type="EMBL" id="CP001684">
    <property type="protein sequence ID" value="ACV23638.1"/>
    <property type="molecule type" value="Genomic_DNA"/>
</dbReference>
<evidence type="ECO:0000256" key="8">
    <source>
        <dbReference type="SAM" id="Phobius"/>
    </source>
</evidence>
<dbReference type="eggNOG" id="COG1226">
    <property type="taxonomic scope" value="Bacteria"/>
</dbReference>
<dbReference type="GO" id="GO:0012505">
    <property type="term" value="C:endomembrane system"/>
    <property type="evidence" value="ECO:0007669"/>
    <property type="project" value="UniProtKB-SubCell"/>
</dbReference>
<name>C7N3B5_SLAHD</name>
<dbReference type="Gene3D" id="3.40.50.720">
    <property type="entry name" value="NAD(P)-binding Rossmann-like Domain"/>
    <property type="match status" value="1"/>
</dbReference>
<organism evidence="10 11">
    <name type="scientific">Slackia heliotrinireducens (strain ATCC 29202 / DSM 20476 / NCTC 11029 / RHS 1)</name>
    <name type="common">Peptococcus heliotrinreducens</name>
    <dbReference type="NCBI Taxonomy" id="471855"/>
    <lineage>
        <taxon>Bacteria</taxon>
        <taxon>Bacillati</taxon>
        <taxon>Actinomycetota</taxon>
        <taxon>Coriobacteriia</taxon>
        <taxon>Eggerthellales</taxon>
        <taxon>Eggerthellaceae</taxon>
        <taxon>Slackia</taxon>
    </lineage>
</organism>
<dbReference type="InterPro" id="IPR036721">
    <property type="entry name" value="RCK_C_sf"/>
</dbReference>
<dbReference type="RefSeq" id="WP_012799736.1">
    <property type="nucleotide sequence ID" value="NC_013165.1"/>
</dbReference>
<comment type="subcellular location">
    <subcellularLocation>
        <location evidence="1">Endomembrane system</location>
        <topology evidence="1">Multi-pass membrane protein</topology>
    </subcellularLocation>
</comment>
<evidence type="ECO:0000256" key="4">
    <source>
        <dbReference type="ARBA" id="ARBA00022989"/>
    </source>
</evidence>
<dbReference type="STRING" id="471855.Shel_26360"/>
<evidence type="ECO:0000256" key="1">
    <source>
        <dbReference type="ARBA" id="ARBA00004127"/>
    </source>
</evidence>
<dbReference type="PANTHER" id="PTHR31563:SF10">
    <property type="entry name" value="ION CHANNEL POLLUX-RELATED"/>
    <property type="match status" value="1"/>
</dbReference>
<feature type="transmembrane region" description="Helical" evidence="8">
    <location>
        <begin position="83"/>
        <end position="103"/>
    </location>
</feature>
<evidence type="ECO:0000313" key="10">
    <source>
        <dbReference type="EMBL" id="ACV23638.1"/>
    </source>
</evidence>
<evidence type="ECO:0000313" key="11">
    <source>
        <dbReference type="Proteomes" id="UP000002026"/>
    </source>
</evidence>
<feature type="transmembrane region" description="Helical" evidence="8">
    <location>
        <begin position="58"/>
        <end position="76"/>
    </location>
</feature>
<dbReference type="GO" id="GO:0006813">
    <property type="term" value="P:potassium ion transport"/>
    <property type="evidence" value="ECO:0007669"/>
    <property type="project" value="InterPro"/>
</dbReference>
<dbReference type="SUPFAM" id="SSF81324">
    <property type="entry name" value="Voltage-gated potassium channels"/>
    <property type="match status" value="1"/>
</dbReference>
<evidence type="ECO:0000256" key="3">
    <source>
        <dbReference type="ARBA" id="ARBA00022692"/>
    </source>
</evidence>
<accession>C7N3B5</accession>
<dbReference type="GO" id="GO:0008324">
    <property type="term" value="F:monoatomic cation transmembrane transporter activity"/>
    <property type="evidence" value="ECO:0007669"/>
    <property type="project" value="InterPro"/>
</dbReference>
<dbReference type="InterPro" id="IPR010420">
    <property type="entry name" value="CASTOR/POLLUX/SYM8_dom"/>
</dbReference>
<feature type="transmembrane region" description="Helical" evidence="8">
    <location>
        <begin position="25"/>
        <end position="46"/>
    </location>
</feature>
<reference evidence="10 11" key="1">
    <citation type="journal article" date="2009" name="Stand. Genomic Sci.">
        <title>Complete genome sequence of Slackia heliotrinireducens type strain (RHS 1).</title>
        <authorList>
            <person name="Pukall R."/>
            <person name="Lapidus A."/>
            <person name="Nolan M."/>
            <person name="Copeland A."/>
            <person name="Glavina Del Rio T."/>
            <person name="Lucas S."/>
            <person name="Chen F."/>
            <person name="Tice H."/>
            <person name="Cheng J.F."/>
            <person name="Chertkov O."/>
            <person name="Bruce D."/>
            <person name="Goodwin L."/>
            <person name="Kuske C."/>
            <person name="Brettin T."/>
            <person name="Detter J.C."/>
            <person name="Han C."/>
            <person name="Pitluck S."/>
            <person name="Pati A."/>
            <person name="Mavrommatis K."/>
            <person name="Ivanova N."/>
            <person name="Ovchinnikova G."/>
            <person name="Chen A."/>
            <person name="Palaniappan K."/>
            <person name="Schneider S."/>
            <person name="Rohde M."/>
            <person name="Chain P."/>
            <person name="D'haeseleer P."/>
            <person name="Goker M."/>
            <person name="Bristow J."/>
            <person name="Eisen J.A."/>
            <person name="Markowitz V."/>
            <person name="Kyrpides N.C."/>
            <person name="Klenk H.P."/>
            <person name="Hugenholtz P."/>
        </authorList>
    </citation>
    <scope>NUCLEOTIDE SEQUENCE [LARGE SCALE GENOMIC DNA]</scope>
    <source>
        <strain evidence="11">ATCC 29202 / DSM 20476 / NCTC 11029 / RHS 1</strain>
    </source>
</reference>
<dbReference type="InterPro" id="IPR006037">
    <property type="entry name" value="RCK_C"/>
</dbReference>
<evidence type="ECO:0000256" key="2">
    <source>
        <dbReference type="ARBA" id="ARBA00022448"/>
    </source>
</evidence>
<dbReference type="AlphaFoldDB" id="C7N3B5"/>
<dbReference type="SUPFAM" id="SSF116726">
    <property type="entry name" value="TrkA C-terminal domain-like"/>
    <property type="match status" value="1"/>
</dbReference>
<proteinExistence type="predicted"/>
<dbReference type="InterPro" id="IPR044849">
    <property type="entry name" value="CASTOR/POLLUX/SYM8-like"/>
</dbReference>
<evidence type="ECO:0000256" key="6">
    <source>
        <dbReference type="ARBA" id="ARBA00023136"/>
    </source>
</evidence>
<sequence length="497" mass="53752">MKNATAQQRFRYWFDNLMSRGTKSLLLVLGVITAVVVIIGGLISVALGGPDGSGESSVGGSIWFTLMHAINTGVLAKEEGTVVYLFVMTIVTLVGIFITSFLIGTISNGIKDKVADLQRGHSPVIEKGHVVIIGFDENATSILEELILANANQKDAVVVVMADKEKTAMEHIIRDRIEDVGNTRIICRSGKPDSVSDLKVCSLDTCKSIIVNLPDDFMTVKTILACESLLDELGNKDAYITAVIRDREVLGPAKIAGGDRVEILNFQKTIGRLMVQASRHPGMSSILSELLSFKGNEIYVEDIPAAVGKNIREINLSLPTSTAIGIVHNGQNILNPPTDQTVQAGDQLILLAHDDDATRMQEPAVPETSAYQLEPNVSEAPHTMLVLGYSDMLKQILLEEDAHSAPGSRAIVAAEPGKIDTDMMPNPDELTNITLDMRECKIYSRKVRSIFLKWSSTVRELLSLKSSVSMPSKESISARASSAFMTGRSASSLSMGT</sequence>
<keyword evidence="3 8" id="KW-0812">Transmembrane</keyword>
<keyword evidence="2" id="KW-0813">Transport</keyword>
<protein>
    <submittedName>
        <fullName evidence="10">K+ transport system, NAD-binding component</fullName>
    </submittedName>
</protein>
<evidence type="ECO:0000256" key="5">
    <source>
        <dbReference type="ARBA" id="ARBA00023065"/>
    </source>
</evidence>
<evidence type="ECO:0000259" key="9">
    <source>
        <dbReference type="PROSITE" id="PS51202"/>
    </source>
</evidence>
<keyword evidence="5" id="KW-0406">Ion transport</keyword>
<dbReference type="KEGG" id="shi:Shel_26360"/>
<dbReference type="Pfam" id="PF06241">
    <property type="entry name" value="Castor_Poll_mid"/>
    <property type="match status" value="1"/>
</dbReference>
<gene>
    <name evidence="10" type="ordered locus">Shel_26360</name>
</gene>
<dbReference type="PANTHER" id="PTHR31563">
    <property type="entry name" value="ION CHANNEL POLLUX-RELATED"/>
    <property type="match status" value="1"/>
</dbReference>